<accession>A0A8J4F8F2</accession>
<dbReference type="AlphaFoldDB" id="A0A8J4F8F2"/>
<gene>
    <name evidence="1" type="ORF">Vafri_16075</name>
</gene>
<comment type="caution">
    <text evidence="1">The sequence shown here is derived from an EMBL/GenBank/DDBJ whole genome shotgun (WGS) entry which is preliminary data.</text>
</comment>
<proteinExistence type="predicted"/>
<evidence type="ECO:0000313" key="1">
    <source>
        <dbReference type="EMBL" id="GIL61551.1"/>
    </source>
</evidence>
<dbReference type="Proteomes" id="UP000747399">
    <property type="component" value="Unassembled WGS sequence"/>
</dbReference>
<protein>
    <submittedName>
        <fullName evidence="1">Uncharacterized protein</fullName>
    </submittedName>
</protein>
<keyword evidence="2" id="KW-1185">Reference proteome</keyword>
<evidence type="ECO:0000313" key="2">
    <source>
        <dbReference type="Proteomes" id="UP000747399"/>
    </source>
</evidence>
<organism evidence="1 2">
    <name type="scientific">Volvox africanus</name>
    <dbReference type="NCBI Taxonomy" id="51714"/>
    <lineage>
        <taxon>Eukaryota</taxon>
        <taxon>Viridiplantae</taxon>
        <taxon>Chlorophyta</taxon>
        <taxon>core chlorophytes</taxon>
        <taxon>Chlorophyceae</taxon>
        <taxon>CS clade</taxon>
        <taxon>Chlamydomonadales</taxon>
        <taxon>Volvocaceae</taxon>
        <taxon>Volvox</taxon>
    </lineage>
</organism>
<sequence>MSCFASVTMFAASFSNFTSTLPSAVTMSDFSLATSNSTLAMFDSSLVMFDSTLAMSKFSFSNVSATLGFGSRNMKYGAKWLTARSACASVALTPINRVRSSTTFSAVLS</sequence>
<dbReference type="EMBL" id="BNCO01000046">
    <property type="protein sequence ID" value="GIL61551.1"/>
    <property type="molecule type" value="Genomic_DNA"/>
</dbReference>
<reference evidence="1" key="1">
    <citation type="journal article" date="2021" name="Proc. Natl. Acad. Sci. U.S.A.">
        <title>Three genomes in the algal genus Volvox reveal the fate of a haploid sex-determining region after a transition to homothallism.</title>
        <authorList>
            <person name="Yamamoto K."/>
            <person name="Hamaji T."/>
            <person name="Kawai-Toyooka H."/>
            <person name="Matsuzaki R."/>
            <person name="Takahashi F."/>
            <person name="Nishimura Y."/>
            <person name="Kawachi M."/>
            <person name="Noguchi H."/>
            <person name="Minakuchi Y."/>
            <person name="Umen J.G."/>
            <person name="Toyoda A."/>
            <person name="Nozaki H."/>
        </authorList>
    </citation>
    <scope>NUCLEOTIDE SEQUENCE</scope>
    <source>
        <strain evidence="1">NIES-3780</strain>
    </source>
</reference>
<name>A0A8J4F8F2_9CHLO</name>